<comment type="caution">
    <text evidence="1">The sequence shown here is derived from an EMBL/GenBank/DDBJ whole genome shotgun (WGS) entry which is preliminary data.</text>
</comment>
<dbReference type="EMBL" id="VOGC01000009">
    <property type="protein sequence ID" value="MQN02199.1"/>
    <property type="molecule type" value="Genomic_DNA"/>
</dbReference>
<sequence length="101" mass="11211">MEKSTTLNLRVNPTLKHDAESVLGRLGIPMSTAIDMFLNQIVLVGGIPFPVKLPNAPDSIDVSQMSEEQIHAKLQKGYESYKAGRTQNAAQAFEKFRENHT</sequence>
<proteinExistence type="predicted"/>
<evidence type="ECO:0000313" key="2">
    <source>
        <dbReference type="Proteomes" id="UP000460257"/>
    </source>
</evidence>
<reference evidence="1" key="1">
    <citation type="journal article" date="2020" name="Appl. Environ. Microbiol.">
        <title>Medium-Chain Fatty Acid Synthesis by 'Candidatus Weimeria bifida' gen. nov., sp. nov., and 'Candidatus Pseudoramibacter fermentans' sp. nov.</title>
        <authorList>
            <person name="Scarborough M.J."/>
            <person name="Myers K.S."/>
            <person name="Donohue T.J."/>
            <person name="Noguera D.R."/>
        </authorList>
    </citation>
    <scope>NUCLEOTIDE SEQUENCE</scope>
    <source>
        <strain evidence="1">LCO1.1</strain>
    </source>
</reference>
<dbReference type="NCBIfam" id="TIGR02384">
    <property type="entry name" value="RelB_DinJ"/>
    <property type="match status" value="1"/>
</dbReference>
<dbReference type="InterPro" id="IPR007337">
    <property type="entry name" value="RelB/DinJ"/>
</dbReference>
<evidence type="ECO:0000313" key="1">
    <source>
        <dbReference type="EMBL" id="MQN02199.1"/>
    </source>
</evidence>
<keyword evidence="2" id="KW-1185">Reference proteome</keyword>
<dbReference type="GO" id="GO:0006355">
    <property type="term" value="P:regulation of DNA-templated transcription"/>
    <property type="evidence" value="ECO:0007669"/>
    <property type="project" value="InterPro"/>
</dbReference>
<organism evidence="1 2">
    <name type="scientific">Candidatus Weimeria bifida</name>
    <dbReference type="NCBI Taxonomy" id="2599074"/>
    <lineage>
        <taxon>Bacteria</taxon>
        <taxon>Bacillati</taxon>
        <taxon>Bacillota</taxon>
        <taxon>Clostridia</taxon>
        <taxon>Lachnospirales</taxon>
        <taxon>Lachnospiraceae</taxon>
        <taxon>Candidatus Weimeria</taxon>
    </lineage>
</organism>
<dbReference type="AlphaFoldDB" id="A0A6N7J372"/>
<dbReference type="Proteomes" id="UP000460257">
    <property type="component" value="Unassembled WGS sequence"/>
</dbReference>
<accession>A0A6N7J372</accession>
<gene>
    <name evidence="1" type="ORF">FRC54_09990</name>
</gene>
<dbReference type="Gene3D" id="1.10.1220.10">
    <property type="entry name" value="Met repressor-like"/>
    <property type="match status" value="1"/>
</dbReference>
<name>A0A6N7J372_9FIRM</name>
<dbReference type="Pfam" id="PF04221">
    <property type="entry name" value="RelB"/>
    <property type="match status" value="1"/>
</dbReference>
<protein>
    <submittedName>
        <fullName evidence="1">Type II toxin-antitoxin system RelB/DinJ family antitoxin</fullName>
    </submittedName>
</protein>
<dbReference type="InterPro" id="IPR013321">
    <property type="entry name" value="Arc_rbn_hlx_hlx"/>
</dbReference>